<dbReference type="InterPro" id="IPR010721">
    <property type="entry name" value="UstE-like"/>
</dbReference>
<accession>A0A6M2BT44</accession>
<dbReference type="Pfam" id="PF06966">
    <property type="entry name" value="DUF1295"/>
    <property type="match status" value="1"/>
</dbReference>
<gene>
    <name evidence="2" type="ORF">G7Y85_11495</name>
</gene>
<dbReference type="Proteomes" id="UP000472676">
    <property type="component" value="Unassembled WGS sequence"/>
</dbReference>
<sequence length="101" mass="11888">MLGSVIMIAADAQKYFTLRMQRGLITDGMHRYIRHPNYLGEMMIYGGFALMVGHWLPWVWLAIIWSTLFATNMAMKEASMSRYPQWAAYRKHSWWLLPGVF</sequence>
<keyword evidence="1" id="KW-1133">Transmembrane helix</keyword>
<evidence type="ECO:0000256" key="1">
    <source>
        <dbReference type="SAM" id="Phobius"/>
    </source>
</evidence>
<dbReference type="EMBL" id="JAAMOW010000005">
    <property type="protein sequence ID" value="NGY05395.1"/>
    <property type="molecule type" value="Genomic_DNA"/>
</dbReference>
<protein>
    <submittedName>
        <fullName evidence="2">DUF1295 domain-containing protein</fullName>
    </submittedName>
</protein>
<dbReference type="PANTHER" id="PTHR32251">
    <property type="entry name" value="3-OXO-5-ALPHA-STEROID 4-DEHYDROGENASE"/>
    <property type="match status" value="1"/>
</dbReference>
<feature type="transmembrane region" description="Helical" evidence="1">
    <location>
        <begin position="55"/>
        <end position="75"/>
    </location>
</feature>
<organism evidence="2 3">
    <name type="scientific">Solimonas terrae</name>
    <dbReference type="NCBI Taxonomy" id="1396819"/>
    <lineage>
        <taxon>Bacteria</taxon>
        <taxon>Pseudomonadati</taxon>
        <taxon>Pseudomonadota</taxon>
        <taxon>Gammaproteobacteria</taxon>
        <taxon>Nevskiales</taxon>
        <taxon>Nevskiaceae</taxon>
        <taxon>Solimonas</taxon>
    </lineage>
</organism>
<keyword evidence="1" id="KW-0812">Transmembrane</keyword>
<dbReference type="PROSITE" id="PS50244">
    <property type="entry name" value="S5A_REDUCTASE"/>
    <property type="match status" value="1"/>
</dbReference>
<dbReference type="GO" id="GO:0016020">
    <property type="term" value="C:membrane"/>
    <property type="evidence" value="ECO:0007669"/>
    <property type="project" value="TreeGrafter"/>
</dbReference>
<keyword evidence="1" id="KW-0472">Membrane</keyword>
<evidence type="ECO:0000313" key="2">
    <source>
        <dbReference type="EMBL" id="NGY05395.1"/>
    </source>
</evidence>
<evidence type="ECO:0000313" key="3">
    <source>
        <dbReference type="Proteomes" id="UP000472676"/>
    </source>
</evidence>
<dbReference type="PANTHER" id="PTHR32251:SF33">
    <property type="entry name" value="STEROID 5-ALPHA REDUCTASE C-TERMINAL DOMAIN-CONTAINING PROTEIN"/>
    <property type="match status" value="1"/>
</dbReference>
<dbReference type="Gene3D" id="1.20.120.1630">
    <property type="match status" value="1"/>
</dbReference>
<keyword evidence="3" id="KW-1185">Reference proteome</keyword>
<dbReference type="AlphaFoldDB" id="A0A6M2BT44"/>
<reference evidence="2 3" key="1">
    <citation type="journal article" date="2014" name="Int. J. Syst. Evol. Microbiol.">
        <title>Solimonas terrae sp. nov., isolated from soil.</title>
        <authorList>
            <person name="Kim S.J."/>
            <person name="Moon J.Y."/>
            <person name="Weon H.Y."/>
            <person name="Ahn J.H."/>
            <person name="Chen W.M."/>
            <person name="Kwon S.W."/>
        </authorList>
    </citation>
    <scope>NUCLEOTIDE SEQUENCE [LARGE SCALE GENOMIC DNA]</scope>
    <source>
        <strain evidence="2 3">KIS83-12</strain>
    </source>
</reference>
<proteinExistence type="predicted"/>
<comment type="caution">
    <text evidence="2">The sequence shown here is derived from an EMBL/GenBank/DDBJ whole genome shotgun (WGS) entry which is preliminary data.</text>
</comment>
<name>A0A6M2BT44_9GAMM</name>